<gene>
    <name evidence="1" type="ORF">UT17_C0002G0143</name>
</gene>
<name>A0A0G0LWT0_9BACT</name>
<proteinExistence type="predicted"/>
<evidence type="ECO:0000313" key="1">
    <source>
        <dbReference type="EMBL" id="KKQ92480.1"/>
    </source>
</evidence>
<comment type="caution">
    <text evidence="1">The sequence shown here is derived from an EMBL/GenBank/DDBJ whole genome shotgun (WGS) entry which is preliminary data.</text>
</comment>
<dbReference type="EMBL" id="LBVU01000002">
    <property type="protein sequence ID" value="KKQ92480.1"/>
    <property type="molecule type" value="Genomic_DNA"/>
</dbReference>
<accession>A0A0G0LWT0</accession>
<protein>
    <submittedName>
        <fullName evidence="1">Uncharacterized protein</fullName>
    </submittedName>
</protein>
<evidence type="ECO:0000313" key="2">
    <source>
        <dbReference type="Proteomes" id="UP000034774"/>
    </source>
</evidence>
<reference evidence="1 2" key="1">
    <citation type="journal article" date="2015" name="Nature">
        <title>rRNA introns, odd ribosomes, and small enigmatic genomes across a large radiation of phyla.</title>
        <authorList>
            <person name="Brown C.T."/>
            <person name="Hug L.A."/>
            <person name="Thomas B.C."/>
            <person name="Sharon I."/>
            <person name="Castelle C.J."/>
            <person name="Singh A."/>
            <person name="Wilkins M.J."/>
            <person name="Williams K.H."/>
            <person name="Banfield J.F."/>
        </authorList>
    </citation>
    <scope>NUCLEOTIDE SEQUENCE [LARGE SCALE GENOMIC DNA]</scope>
</reference>
<dbReference type="AlphaFoldDB" id="A0A0G0LWT0"/>
<organism evidence="1 2">
    <name type="scientific">Candidatus Woesebacteria bacterium GW2011_GWB1_39_10</name>
    <dbReference type="NCBI Taxonomy" id="1618572"/>
    <lineage>
        <taxon>Bacteria</taxon>
        <taxon>Candidatus Woeseibacteriota</taxon>
    </lineage>
</organism>
<sequence length="108" mass="12857">MTKYKEYFNRMVEENKEAFDKFTQKHFEYSTDEDKFQTEFNKAGEEILKIIHEWEDRLCKTSEKAGFSTYTGNLAEKFQEEVRGHFPLIDHVGIIVKPAFSLKKIVPR</sequence>
<dbReference type="Proteomes" id="UP000034774">
    <property type="component" value="Unassembled WGS sequence"/>
</dbReference>